<accession>A0A4Y1QLJ5</accession>
<name>A0A4Y1QLJ5_PRUDU</name>
<gene>
    <name evidence="1" type="ORF">Prudu_000556</name>
</gene>
<protein>
    <submittedName>
        <fullName evidence="1">P-loop containing nucleoside triphosphate hydrolases superfamily protein</fullName>
    </submittedName>
</protein>
<dbReference type="AlphaFoldDB" id="A0A4Y1QLJ5"/>
<organism evidence="1">
    <name type="scientific">Prunus dulcis</name>
    <name type="common">Almond</name>
    <name type="synonym">Amygdalus dulcis</name>
    <dbReference type="NCBI Taxonomy" id="3755"/>
    <lineage>
        <taxon>Eukaryota</taxon>
        <taxon>Viridiplantae</taxon>
        <taxon>Streptophyta</taxon>
        <taxon>Embryophyta</taxon>
        <taxon>Tracheophyta</taxon>
        <taxon>Spermatophyta</taxon>
        <taxon>Magnoliopsida</taxon>
        <taxon>eudicotyledons</taxon>
        <taxon>Gunneridae</taxon>
        <taxon>Pentapetalae</taxon>
        <taxon>rosids</taxon>
        <taxon>fabids</taxon>
        <taxon>Rosales</taxon>
        <taxon>Rosaceae</taxon>
        <taxon>Amygdaloideae</taxon>
        <taxon>Amygdaleae</taxon>
        <taxon>Prunus</taxon>
    </lineage>
</organism>
<reference evidence="1" key="1">
    <citation type="journal article" date="2019" name="Science">
        <title>Mutation of a bHLH transcription factor allowed almond domestication.</title>
        <authorList>
            <person name="Sanchez-Perez R."/>
            <person name="Pavan S."/>
            <person name="Mazzeo R."/>
            <person name="Moldovan C."/>
            <person name="Aiese Cigliano R."/>
            <person name="Del Cueto J."/>
            <person name="Ricciardi F."/>
            <person name="Lotti C."/>
            <person name="Ricciardi L."/>
            <person name="Dicenta F."/>
            <person name="Lopez-Marques R.L."/>
            <person name="Lindberg Moller B."/>
        </authorList>
    </citation>
    <scope>NUCLEOTIDE SEQUENCE</scope>
</reference>
<dbReference type="EMBL" id="AP019297">
    <property type="protein sequence ID" value="BBG92736.1"/>
    <property type="molecule type" value="Genomic_DNA"/>
</dbReference>
<proteinExistence type="predicted"/>
<sequence length="71" mass="7786">MNGMTTTGQLRCYYGRIFKLGVFLTSSGPKPTRHSAATSSVLRAVHSKEENHVIFSRTLEMASLPTRITGS</sequence>
<evidence type="ECO:0000313" key="1">
    <source>
        <dbReference type="EMBL" id="BBG92736.1"/>
    </source>
</evidence>
<keyword evidence="1" id="KW-0378">Hydrolase</keyword>
<dbReference type="GO" id="GO:0016787">
    <property type="term" value="F:hydrolase activity"/>
    <property type="evidence" value="ECO:0007669"/>
    <property type="project" value="UniProtKB-KW"/>
</dbReference>